<evidence type="ECO:0000256" key="14">
    <source>
        <dbReference type="SAM" id="Coils"/>
    </source>
</evidence>
<dbReference type="EMBL" id="BFEA01000665">
    <property type="protein sequence ID" value="GBG88326.1"/>
    <property type="molecule type" value="Genomic_DNA"/>
</dbReference>
<evidence type="ECO:0000256" key="3">
    <source>
        <dbReference type="ARBA" id="ARBA00022527"/>
    </source>
</evidence>
<dbReference type="PANTHER" id="PTHR24419">
    <property type="entry name" value="INTERLEUKIN-1 RECEPTOR-ASSOCIATED KINASE"/>
    <property type="match status" value="1"/>
</dbReference>
<dbReference type="GO" id="GO:0008380">
    <property type="term" value="P:RNA splicing"/>
    <property type="evidence" value="ECO:0007669"/>
    <property type="project" value="UniProtKB-KW"/>
</dbReference>
<evidence type="ECO:0000256" key="6">
    <source>
        <dbReference type="ARBA" id="ARBA00022728"/>
    </source>
</evidence>
<feature type="region of interest" description="Disordered" evidence="15">
    <location>
        <begin position="208"/>
        <end position="281"/>
    </location>
</feature>
<keyword evidence="4" id="KW-0507">mRNA processing</keyword>
<feature type="region of interest" description="Disordered" evidence="15">
    <location>
        <begin position="1"/>
        <end position="45"/>
    </location>
</feature>
<evidence type="ECO:0000256" key="11">
    <source>
        <dbReference type="ARBA" id="ARBA00023242"/>
    </source>
</evidence>
<feature type="compositionally biased region" description="Polar residues" evidence="15">
    <location>
        <begin position="1"/>
        <end position="10"/>
    </location>
</feature>
<evidence type="ECO:0000256" key="15">
    <source>
        <dbReference type="SAM" id="MobiDB-lite"/>
    </source>
</evidence>
<dbReference type="GO" id="GO:0072354">
    <property type="term" value="F:histone H3T3 kinase activity"/>
    <property type="evidence" value="ECO:0007669"/>
    <property type="project" value="TreeGrafter"/>
</dbReference>
<feature type="region of interest" description="Disordered" evidence="15">
    <location>
        <begin position="796"/>
        <end position="827"/>
    </location>
</feature>
<keyword evidence="11" id="KW-0539">Nucleus</keyword>
<comment type="catalytic activity">
    <reaction evidence="13">
        <text>L-seryl-[protein] + ATP = O-phospho-L-seryl-[protein] + ADP + H(+)</text>
        <dbReference type="Rhea" id="RHEA:17989"/>
        <dbReference type="Rhea" id="RHEA-COMP:9863"/>
        <dbReference type="Rhea" id="RHEA-COMP:11604"/>
        <dbReference type="ChEBI" id="CHEBI:15378"/>
        <dbReference type="ChEBI" id="CHEBI:29999"/>
        <dbReference type="ChEBI" id="CHEBI:30616"/>
        <dbReference type="ChEBI" id="CHEBI:83421"/>
        <dbReference type="ChEBI" id="CHEBI:456216"/>
        <dbReference type="EC" id="2.7.11.1"/>
    </reaction>
</comment>
<feature type="coiled-coil region" evidence="14">
    <location>
        <begin position="1602"/>
        <end position="1629"/>
    </location>
</feature>
<dbReference type="Gramene" id="GBG88326">
    <property type="protein sequence ID" value="GBG88326"/>
    <property type="gene ID" value="CBR_g46893"/>
</dbReference>
<dbReference type="Pfam" id="PF12330">
    <property type="entry name" value="Haspin_kinase"/>
    <property type="match status" value="1"/>
</dbReference>
<gene>
    <name evidence="17" type="ORF">CBR_g46893</name>
</gene>
<dbReference type="EC" id="2.7.11.1" evidence="2"/>
<evidence type="ECO:0000256" key="1">
    <source>
        <dbReference type="ARBA" id="ARBA00004123"/>
    </source>
</evidence>
<keyword evidence="6" id="KW-0747">Spliceosome</keyword>
<evidence type="ECO:0000256" key="12">
    <source>
        <dbReference type="ARBA" id="ARBA00047899"/>
    </source>
</evidence>
<dbReference type="PROSITE" id="PS50011">
    <property type="entry name" value="PROTEIN_KINASE_DOM"/>
    <property type="match status" value="1"/>
</dbReference>
<evidence type="ECO:0000313" key="18">
    <source>
        <dbReference type="Proteomes" id="UP000265515"/>
    </source>
</evidence>
<keyword evidence="7" id="KW-0547">Nucleotide-binding</keyword>
<dbReference type="Pfam" id="PF05700">
    <property type="entry name" value="BCAS2"/>
    <property type="match status" value="1"/>
</dbReference>
<dbReference type="InterPro" id="IPR024604">
    <property type="entry name" value="GSG2_C"/>
</dbReference>
<dbReference type="GO" id="GO:0000278">
    <property type="term" value="P:mitotic cell cycle"/>
    <property type="evidence" value="ECO:0007669"/>
    <property type="project" value="TreeGrafter"/>
</dbReference>
<evidence type="ECO:0000256" key="5">
    <source>
        <dbReference type="ARBA" id="ARBA00022679"/>
    </source>
</evidence>
<feature type="region of interest" description="Disordered" evidence="15">
    <location>
        <begin position="120"/>
        <end position="150"/>
    </location>
</feature>
<reference evidence="17 18" key="1">
    <citation type="journal article" date="2018" name="Cell">
        <title>The Chara Genome: Secondary Complexity and Implications for Plant Terrestrialization.</title>
        <authorList>
            <person name="Nishiyama T."/>
            <person name="Sakayama H."/>
            <person name="Vries J.D."/>
            <person name="Buschmann H."/>
            <person name="Saint-Marcoux D."/>
            <person name="Ullrich K.K."/>
            <person name="Haas F.B."/>
            <person name="Vanderstraeten L."/>
            <person name="Becker D."/>
            <person name="Lang D."/>
            <person name="Vosolsobe S."/>
            <person name="Rombauts S."/>
            <person name="Wilhelmsson P.K.I."/>
            <person name="Janitza P."/>
            <person name="Kern R."/>
            <person name="Heyl A."/>
            <person name="Rumpler F."/>
            <person name="Villalobos L.I.A.C."/>
            <person name="Clay J.M."/>
            <person name="Skokan R."/>
            <person name="Toyoda A."/>
            <person name="Suzuki Y."/>
            <person name="Kagoshima H."/>
            <person name="Schijlen E."/>
            <person name="Tajeshwar N."/>
            <person name="Catarino B."/>
            <person name="Hetherington A.J."/>
            <person name="Saltykova A."/>
            <person name="Bonnot C."/>
            <person name="Breuninger H."/>
            <person name="Symeonidi A."/>
            <person name="Radhakrishnan G.V."/>
            <person name="Van Nieuwerburgh F."/>
            <person name="Deforce D."/>
            <person name="Chang C."/>
            <person name="Karol K.G."/>
            <person name="Hedrich R."/>
            <person name="Ulvskov P."/>
            <person name="Glockner G."/>
            <person name="Delwiche C.F."/>
            <person name="Petrasek J."/>
            <person name="Van de Peer Y."/>
            <person name="Friml J."/>
            <person name="Beilby M."/>
            <person name="Dolan L."/>
            <person name="Kohara Y."/>
            <person name="Sugano S."/>
            <person name="Fujiyama A."/>
            <person name="Delaux P.-M."/>
            <person name="Quint M."/>
            <person name="TheiBen G."/>
            <person name="Hagemann M."/>
            <person name="Harholt J."/>
            <person name="Dunand C."/>
            <person name="Zachgo S."/>
            <person name="Langdale J."/>
            <person name="Maumus F."/>
            <person name="Straeten D.V.D."/>
            <person name="Gould S.B."/>
            <person name="Rensing S.A."/>
        </authorList>
    </citation>
    <scope>NUCLEOTIDE SEQUENCE [LARGE SCALE GENOMIC DNA]</scope>
    <source>
        <strain evidence="17 18">S276</strain>
    </source>
</reference>
<feature type="compositionally biased region" description="Basic and acidic residues" evidence="15">
    <location>
        <begin position="252"/>
        <end position="261"/>
    </location>
</feature>
<dbReference type="STRING" id="69332.A0A388M1A6"/>
<evidence type="ECO:0000256" key="13">
    <source>
        <dbReference type="ARBA" id="ARBA00048679"/>
    </source>
</evidence>
<keyword evidence="14" id="KW-0175">Coiled coil</keyword>
<comment type="catalytic activity">
    <reaction evidence="12">
        <text>L-threonyl-[protein] + ATP = O-phospho-L-threonyl-[protein] + ADP + H(+)</text>
        <dbReference type="Rhea" id="RHEA:46608"/>
        <dbReference type="Rhea" id="RHEA-COMP:11060"/>
        <dbReference type="Rhea" id="RHEA-COMP:11605"/>
        <dbReference type="ChEBI" id="CHEBI:15378"/>
        <dbReference type="ChEBI" id="CHEBI:30013"/>
        <dbReference type="ChEBI" id="CHEBI:30616"/>
        <dbReference type="ChEBI" id="CHEBI:61977"/>
        <dbReference type="ChEBI" id="CHEBI:456216"/>
        <dbReference type="EC" id="2.7.11.1"/>
    </reaction>
</comment>
<dbReference type="GO" id="GO:0005737">
    <property type="term" value="C:cytoplasm"/>
    <property type="evidence" value="ECO:0007669"/>
    <property type="project" value="TreeGrafter"/>
</dbReference>
<organism evidence="17 18">
    <name type="scientific">Chara braunii</name>
    <name type="common">Braun's stonewort</name>
    <dbReference type="NCBI Taxonomy" id="69332"/>
    <lineage>
        <taxon>Eukaryota</taxon>
        <taxon>Viridiplantae</taxon>
        <taxon>Streptophyta</taxon>
        <taxon>Charophyceae</taxon>
        <taxon>Charales</taxon>
        <taxon>Characeae</taxon>
        <taxon>Chara</taxon>
    </lineage>
</organism>
<feature type="domain" description="Protein kinase" evidence="16">
    <location>
        <begin position="1077"/>
        <end position="1464"/>
    </location>
</feature>
<dbReference type="GO" id="GO:0035556">
    <property type="term" value="P:intracellular signal transduction"/>
    <property type="evidence" value="ECO:0007669"/>
    <property type="project" value="TreeGrafter"/>
</dbReference>
<protein>
    <recommendedName>
        <fullName evidence="2">non-specific serine/threonine protein kinase</fullName>
        <ecNumber evidence="2">2.7.11.1</ecNumber>
    </recommendedName>
</protein>
<evidence type="ECO:0000256" key="7">
    <source>
        <dbReference type="ARBA" id="ARBA00022741"/>
    </source>
</evidence>
<dbReference type="InterPro" id="IPR011009">
    <property type="entry name" value="Kinase-like_dom_sf"/>
</dbReference>
<keyword evidence="18" id="KW-1185">Reference proteome</keyword>
<evidence type="ECO:0000256" key="4">
    <source>
        <dbReference type="ARBA" id="ARBA00022664"/>
    </source>
</evidence>
<evidence type="ECO:0000256" key="8">
    <source>
        <dbReference type="ARBA" id="ARBA00022777"/>
    </source>
</evidence>
<dbReference type="Proteomes" id="UP000265515">
    <property type="component" value="Unassembled WGS sequence"/>
</dbReference>
<proteinExistence type="predicted"/>
<dbReference type="SUPFAM" id="SSF56112">
    <property type="entry name" value="Protein kinase-like (PK-like)"/>
    <property type="match status" value="1"/>
</dbReference>
<evidence type="ECO:0000256" key="9">
    <source>
        <dbReference type="ARBA" id="ARBA00022840"/>
    </source>
</evidence>
<keyword evidence="5" id="KW-0808">Transferase</keyword>
<dbReference type="PANTHER" id="PTHR24419:SF18">
    <property type="entry name" value="SERINE_THREONINE-PROTEIN KINASE HASPIN"/>
    <property type="match status" value="1"/>
</dbReference>
<dbReference type="GO" id="GO:0006397">
    <property type="term" value="P:mRNA processing"/>
    <property type="evidence" value="ECO:0007669"/>
    <property type="project" value="UniProtKB-KW"/>
</dbReference>
<keyword evidence="3" id="KW-0723">Serine/threonine-protein kinase</keyword>
<keyword evidence="9" id="KW-0067">ATP-binding</keyword>
<sequence length="1638" mass="179109">MQSDLPTGSTGALPRKTWQPQMAMASAKGFVSRPSAGPESGSLDDRLYTNDHKEGDIEMAATHGGAKWWCRWMGSGAQDNTRIGVQIPADGVLGPGEPDFLSMEGNKAAPVVQVYRRRRHQPKNAVNPEPAQTTGDGGSGSGLADMPGVNNHVGVVKHAEDKDGMSGSIGTGACQKSGCGGNLHYPAKGQGLTQFDFVVTEGDGEMSELTADDRSVVGGKRGAAQRGPSVTKCGSSSQREQQAGGGVQGGNHDGKDDDNFKTRKPGGAGCVNKGNKHNAHQTVQVGKRRTGWIGQSLCRRRSSSFAAGLEGNNKNCGRALESCQVVEGEEEIGPEKDCLKGRNGASGRCHKQERWSPAVWEKMWDQYVEEKRRFFAEVDAFELVVESPSPVVKKVQKKKKKKNKRLLLPPILQRDNLPTNSLLTLKYAFRARICEILDSEDLSKEDIVSGEAIEGRNGGCTARISRHDGERVQKPVPEHVEVIMETEKGDRKDDLVAEMGLLRLEASEMQDPQTGDKGHADLEGQLPEVVEGEEDGEWGEGGVEWEAKGGVYVSVGAEEATPVGMKLCAKQEERVREDAAGFEQMKENETLVEALECLPTGDTGSLSLLLNDGQNLCDLGYQLRGGEGIAQAGKGQGVTSGDGTITAELSGSGDQCNRMAPVCSTGAQNCISCQLYTKGRKDVCVNISADDLRPLRESLQDRSSECLHGYPCSDSCGVAPTAPSPDSCMEDFCVSLSGVVDGRLSVTGELCDKLGLGEESNVECSSHLQHEEQETAAQNKGDRADRLIEMADERGLRESGMHTADAKHSEREQGETAKKEIQDHSVTEEEGISYANTYPVAPMVLARDNGEMRAEDAVEREEQIDIGGCMGERMVEVIGRTTAGRRAITEDRDSSAQMNTISGDDVDLEKVNFAEHLDKEDEEGVVRQLQDVFASLAVEERGKAEEVDVHELGNSAAGKQDEVTIDQNVEHSVMDSTSPPMLNVRKTSLLPSTAATAKPQGEEGISPDGNDDDLSGVASCRRASQCRIGDALPSTFDGLFMDDSVSSLSLSLQVLLGECRQRKLVCLMDAVKEFAGDNAVRKIGEGTYGEAFATNGLVFKVVPIGGDFCVNGEPQKSEEEAFSEVMLSNSISSLRGDWKHGNQSESFAPNFIKTLGVRVCKGAYDPTLTTAWEDWDSEHGSENDHPMIFPDSQLYIVFVLADGGKDLEGFVLQSFAEAKSLLLQVTLCLAVGEEACGFEHRDLHWGNVLLSRQAEGVLDYRLQGRNIKVRSAGVLVSLIDFTLSRLEVKGGVLFFDLSRDTELFEGPRRNTQSNTYRWMGDVTKGDWEGRYPQTNGLWIHYLADTLVYQKSFPCLAHEKAALVAFCKRARKSSSAVSLVNDSFFADLWIEGYQGAPVRTPLAIKDSPHEGWRNGQMDDCIDALPYIDQEYGDQKWKDDVSKLIEEEMRRSRKTPADFLAELPPLPNLNFENCPLLAKEFERVQAGKPFGASIDLSRYSLEPPGPNEWNDVLAWKKALANARAQLGQMHLRIMNLELALKYAPNSWRALNQYLEAMNSRFTNVMTELQKEIEVVNRERKLNQMAAASELNRLTTQWKELAEKNIEIETACASLEAEVQRLREEAERRGIDLNPSQLTPR</sequence>
<dbReference type="Gene3D" id="3.30.200.20">
    <property type="entry name" value="Phosphorylase Kinase, domain 1"/>
    <property type="match status" value="1"/>
</dbReference>
<keyword evidence="10" id="KW-0508">mRNA splicing</keyword>
<feature type="compositionally biased region" description="Polar residues" evidence="15">
    <location>
        <begin position="232"/>
        <end position="241"/>
    </location>
</feature>
<evidence type="ECO:0000313" key="17">
    <source>
        <dbReference type="EMBL" id="GBG88326.1"/>
    </source>
</evidence>
<accession>A0A388M1A6</accession>
<keyword evidence="8" id="KW-0418">Kinase</keyword>
<evidence type="ECO:0000256" key="10">
    <source>
        <dbReference type="ARBA" id="ARBA00023187"/>
    </source>
</evidence>
<dbReference type="OrthoDB" id="205794at2759"/>
<evidence type="ECO:0000259" key="16">
    <source>
        <dbReference type="PROSITE" id="PS50011"/>
    </source>
</evidence>
<name>A0A388M1A6_CHABU</name>
<dbReference type="SMART" id="SM01331">
    <property type="entry name" value="DUF3635"/>
    <property type="match status" value="1"/>
</dbReference>
<evidence type="ECO:0000256" key="2">
    <source>
        <dbReference type="ARBA" id="ARBA00012513"/>
    </source>
</evidence>
<dbReference type="GO" id="GO:0005681">
    <property type="term" value="C:spliceosomal complex"/>
    <property type="evidence" value="ECO:0007669"/>
    <property type="project" value="UniProtKB-KW"/>
</dbReference>
<comment type="subcellular location">
    <subcellularLocation>
        <location evidence="1">Nucleus</location>
    </subcellularLocation>
</comment>
<dbReference type="Gene3D" id="1.10.510.10">
    <property type="entry name" value="Transferase(Phosphotransferase) domain 1"/>
    <property type="match status" value="1"/>
</dbReference>
<comment type="caution">
    <text evidence="17">The sequence shown here is derived from an EMBL/GenBank/DDBJ whole genome shotgun (WGS) entry which is preliminary data.</text>
</comment>
<feature type="region of interest" description="Disordered" evidence="15">
    <location>
        <begin position="993"/>
        <end position="1013"/>
    </location>
</feature>
<dbReference type="GO" id="GO:0005524">
    <property type="term" value="F:ATP binding"/>
    <property type="evidence" value="ECO:0007669"/>
    <property type="project" value="UniProtKB-KW"/>
</dbReference>
<dbReference type="InterPro" id="IPR008409">
    <property type="entry name" value="SPF27"/>
</dbReference>
<dbReference type="InterPro" id="IPR000719">
    <property type="entry name" value="Prot_kinase_dom"/>
</dbReference>